<evidence type="ECO:0000313" key="3">
    <source>
        <dbReference type="Proteomes" id="UP001221757"/>
    </source>
</evidence>
<dbReference type="Proteomes" id="UP001221757">
    <property type="component" value="Unassembled WGS sequence"/>
</dbReference>
<comment type="caution">
    <text evidence="2">The sequence shown here is derived from an EMBL/GenBank/DDBJ whole genome shotgun (WGS) entry which is preliminary data.</text>
</comment>
<feature type="compositionally biased region" description="Low complexity" evidence="1">
    <location>
        <begin position="230"/>
        <end position="242"/>
    </location>
</feature>
<sequence>MSTTMTATSKSTARAPPFSTAASTSTLNTNINTSTDTLSGYKYGDDAGALRRGRPRMLTKSYSLPLWRKQAAGPRAQREEEQEHVVLKVALPRTSHASRYHNVQRSSILRHPACARSKSRSGLGKYLRDGDLGRLAEFGQRRAELPPAAAAADEAALLCAATSALMPTATRSRSMCWTWILQCPRAVAHRGRVREALERAKDAAGDLGRAFAANPRNYAVTQARRRARAARAQARPLLRRGPAPAPPRRLAPPTERSKERCKIF</sequence>
<accession>A0AAD7MAI5</accession>
<keyword evidence="3" id="KW-1185">Reference proteome</keyword>
<reference evidence="2" key="1">
    <citation type="submission" date="2023-03" db="EMBL/GenBank/DDBJ databases">
        <title>Massive genome expansion in bonnet fungi (Mycena s.s.) driven by repeated elements and novel gene families across ecological guilds.</title>
        <authorList>
            <consortium name="Lawrence Berkeley National Laboratory"/>
            <person name="Harder C.B."/>
            <person name="Miyauchi S."/>
            <person name="Viragh M."/>
            <person name="Kuo A."/>
            <person name="Thoen E."/>
            <person name="Andreopoulos B."/>
            <person name="Lu D."/>
            <person name="Skrede I."/>
            <person name="Drula E."/>
            <person name="Henrissat B."/>
            <person name="Morin E."/>
            <person name="Kohler A."/>
            <person name="Barry K."/>
            <person name="LaButti K."/>
            <person name="Morin E."/>
            <person name="Salamov A."/>
            <person name="Lipzen A."/>
            <person name="Mereny Z."/>
            <person name="Hegedus B."/>
            <person name="Baldrian P."/>
            <person name="Stursova M."/>
            <person name="Weitz H."/>
            <person name="Taylor A."/>
            <person name="Grigoriev I.V."/>
            <person name="Nagy L.G."/>
            <person name="Martin F."/>
            <person name="Kauserud H."/>
        </authorList>
    </citation>
    <scope>NUCLEOTIDE SEQUENCE</scope>
    <source>
        <strain evidence="2">CBHHK067</strain>
    </source>
</reference>
<name>A0AAD7MAI5_MYCRO</name>
<feature type="compositionally biased region" description="Basic and acidic residues" evidence="1">
    <location>
        <begin position="255"/>
        <end position="264"/>
    </location>
</feature>
<proteinExistence type="predicted"/>
<organism evidence="2 3">
    <name type="scientific">Mycena rosella</name>
    <name type="common">Pink bonnet</name>
    <name type="synonym">Agaricus rosellus</name>
    <dbReference type="NCBI Taxonomy" id="1033263"/>
    <lineage>
        <taxon>Eukaryota</taxon>
        <taxon>Fungi</taxon>
        <taxon>Dikarya</taxon>
        <taxon>Basidiomycota</taxon>
        <taxon>Agaricomycotina</taxon>
        <taxon>Agaricomycetes</taxon>
        <taxon>Agaricomycetidae</taxon>
        <taxon>Agaricales</taxon>
        <taxon>Marasmiineae</taxon>
        <taxon>Mycenaceae</taxon>
        <taxon>Mycena</taxon>
    </lineage>
</organism>
<gene>
    <name evidence="2" type="ORF">B0H17DRAFT_1124841</name>
</gene>
<evidence type="ECO:0000256" key="1">
    <source>
        <dbReference type="SAM" id="MobiDB-lite"/>
    </source>
</evidence>
<feature type="region of interest" description="Disordered" evidence="1">
    <location>
        <begin position="229"/>
        <end position="264"/>
    </location>
</feature>
<evidence type="ECO:0000313" key="2">
    <source>
        <dbReference type="EMBL" id="KAJ7708056.1"/>
    </source>
</evidence>
<protein>
    <submittedName>
        <fullName evidence="2">Uncharacterized protein</fullName>
    </submittedName>
</protein>
<feature type="region of interest" description="Disordered" evidence="1">
    <location>
        <begin position="1"/>
        <end position="38"/>
    </location>
</feature>
<dbReference type="EMBL" id="JARKIE010000004">
    <property type="protein sequence ID" value="KAJ7708056.1"/>
    <property type="molecule type" value="Genomic_DNA"/>
</dbReference>
<dbReference type="AlphaFoldDB" id="A0AAD7MAI5"/>